<feature type="transmembrane region" description="Helical" evidence="1">
    <location>
        <begin position="222"/>
        <end position="240"/>
    </location>
</feature>
<proteinExistence type="predicted"/>
<sequence>MDIKQISSFLLEFFYVLSGIIMLFAAFYTLKDSTHTAKVGTSLFWCILAVIFIFGKVMPPALVGSLLLVMGALTVTKQVKVGSIANPSDEFREKQFKKIGGKIFLPSILLAVSAFAIAQWTKLGGQVAIGLSALIGLIAALWITKSPVKNIALDGDRMLKQVGPASILPQLLAALGALFTAAGVGEVISSGISSIIPKGNILAGVIAYCIGMALFTMIMGNGFAAFAVITAGIGVPFVFAQGANPAIAASLALTAGFCGTLMTPMAANFNVVPAALLEMKNKNKVITAQVPVAFALLIVHIILMYYWAF</sequence>
<evidence type="ECO:0000313" key="3">
    <source>
        <dbReference type="Proteomes" id="UP000239863"/>
    </source>
</evidence>
<evidence type="ECO:0000313" key="2">
    <source>
        <dbReference type="EMBL" id="PPK48046.1"/>
    </source>
</evidence>
<comment type="caution">
    <text evidence="2">The sequence shown here is derived from an EMBL/GenBank/DDBJ whole genome shotgun (WGS) entry which is preliminary data.</text>
</comment>
<feature type="transmembrane region" description="Helical" evidence="1">
    <location>
        <begin position="246"/>
        <end position="267"/>
    </location>
</feature>
<keyword evidence="1" id="KW-1133">Transmembrane helix</keyword>
<dbReference type="GeneID" id="75090097"/>
<keyword evidence="1" id="KW-0472">Membrane</keyword>
<feature type="transmembrane region" description="Helical" evidence="1">
    <location>
        <begin position="165"/>
        <end position="183"/>
    </location>
</feature>
<dbReference type="EMBL" id="PTIS01000010">
    <property type="protein sequence ID" value="PPK48046.1"/>
    <property type="molecule type" value="Genomic_DNA"/>
</dbReference>
<dbReference type="Proteomes" id="UP000239863">
    <property type="component" value="Unassembled WGS sequence"/>
</dbReference>
<organism evidence="2 3">
    <name type="scientific">Clostridium algidicarnis DSM 15099</name>
    <dbReference type="NCBI Taxonomy" id="1121295"/>
    <lineage>
        <taxon>Bacteria</taxon>
        <taxon>Bacillati</taxon>
        <taxon>Bacillota</taxon>
        <taxon>Clostridia</taxon>
        <taxon>Eubacteriales</taxon>
        <taxon>Clostridiaceae</taxon>
        <taxon>Clostridium</taxon>
    </lineage>
</organism>
<protein>
    <submittedName>
        <fullName evidence="2">Putative membrane protein</fullName>
    </submittedName>
</protein>
<feature type="transmembrane region" description="Helical" evidence="1">
    <location>
        <begin position="42"/>
        <end position="70"/>
    </location>
</feature>
<dbReference type="InterPro" id="IPR009323">
    <property type="entry name" value="DUF979"/>
</dbReference>
<gene>
    <name evidence="2" type="ORF">BD821_11010</name>
</gene>
<dbReference type="AlphaFoldDB" id="A0A2S6FWS2"/>
<feature type="transmembrane region" description="Helical" evidence="1">
    <location>
        <begin position="288"/>
        <end position="308"/>
    </location>
</feature>
<feature type="transmembrane region" description="Helical" evidence="1">
    <location>
        <begin position="127"/>
        <end position="144"/>
    </location>
</feature>
<keyword evidence="1" id="KW-0812">Transmembrane</keyword>
<feature type="transmembrane region" description="Helical" evidence="1">
    <location>
        <begin position="9"/>
        <end position="30"/>
    </location>
</feature>
<feature type="transmembrane region" description="Helical" evidence="1">
    <location>
        <begin position="103"/>
        <end position="121"/>
    </location>
</feature>
<dbReference type="RefSeq" id="WP_029451914.1">
    <property type="nucleotide sequence ID" value="NZ_PTIS01000010.1"/>
</dbReference>
<dbReference type="Pfam" id="PF06166">
    <property type="entry name" value="DUF979"/>
    <property type="match status" value="1"/>
</dbReference>
<name>A0A2S6FWS2_9CLOT</name>
<dbReference type="STRING" id="37659.GCA_000703125_01192"/>
<feature type="transmembrane region" description="Helical" evidence="1">
    <location>
        <begin position="195"/>
        <end position="215"/>
    </location>
</feature>
<reference evidence="2 3" key="1">
    <citation type="submission" date="2018-02" db="EMBL/GenBank/DDBJ databases">
        <title>Genomic Encyclopedia of Archaeal and Bacterial Type Strains, Phase II (KMG-II): from individual species to whole genera.</title>
        <authorList>
            <person name="Goeker M."/>
        </authorList>
    </citation>
    <scope>NUCLEOTIDE SEQUENCE [LARGE SCALE GENOMIC DNA]</scope>
    <source>
        <strain evidence="2 3">DSM 15099</strain>
    </source>
</reference>
<accession>A0A2S6FWS2</accession>
<dbReference type="OrthoDB" id="1689651at2"/>
<evidence type="ECO:0000256" key="1">
    <source>
        <dbReference type="SAM" id="Phobius"/>
    </source>
</evidence>